<dbReference type="Gene3D" id="1.10.10.10">
    <property type="entry name" value="Winged helix-like DNA-binding domain superfamily/Winged helix DNA-binding domain"/>
    <property type="match status" value="1"/>
</dbReference>
<evidence type="ECO:0000256" key="1">
    <source>
        <dbReference type="ARBA" id="ARBA00009437"/>
    </source>
</evidence>
<dbReference type="SUPFAM" id="SSF53850">
    <property type="entry name" value="Periplasmic binding protein-like II"/>
    <property type="match status" value="1"/>
</dbReference>
<dbReference type="EMBL" id="CP000089">
    <property type="protein sequence ID" value="AAZ47539.1"/>
    <property type="molecule type" value="Genomic_DNA"/>
</dbReference>
<dbReference type="SUPFAM" id="SSF46785">
    <property type="entry name" value="Winged helix' DNA-binding domain"/>
    <property type="match status" value="1"/>
</dbReference>
<evidence type="ECO:0000256" key="4">
    <source>
        <dbReference type="ARBA" id="ARBA00023163"/>
    </source>
</evidence>
<dbReference type="HOGENOM" id="CLU_039613_37_0_4"/>
<organism evidence="6">
    <name type="scientific">Dechloromonas aromatica (strain RCB)</name>
    <dbReference type="NCBI Taxonomy" id="159087"/>
    <lineage>
        <taxon>Bacteria</taxon>
        <taxon>Pseudomonadati</taxon>
        <taxon>Pseudomonadota</taxon>
        <taxon>Betaproteobacteria</taxon>
        <taxon>Rhodocyclales</taxon>
        <taxon>Azonexaceae</taxon>
        <taxon>Dechloromonas</taxon>
    </lineage>
</organism>
<accession>Q47C92</accession>
<evidence type="ECO:0000313" key="6">
    <source>
        <dbReference type="EMBL" id="AAZ47539.1"/>
    </source>
</evidence>
<dbReference type="GO" id="GO:0043565">
    <property type="term" value="F:sequence-specific DNA binding"/>
    <property type="evidence" value="ECO:0007669"/>
    <property type="project" value="TreeGrafter"/>
</dbReference>
<dbReference type="InterPro" id="IPR058163">
    <property type="entry name" value="LysR-type_TF_proteobact-type"/>
</dbReference>
<evidence type="ECO:0000259" key="5">
    <source>
        <dbReference type="PROSITE" id="PS50931"/>
    </source>
</evidence>
<dbReference type="NCBIfam" id="NF008352">
    <property type="entry name" value="PRK11139.1"/>
    <property type="match status" value="1"/>
</dbReference>
<dbReference type="eggNOG" id="COG0583">
    <property type="taxonomic scope" value="Bacteria"/>
</dbReference>
<proteinExistence type="inferred from homology"/>
<keyword evidence="4" id="KW-0804">Transcription</keyword>
<dbReference type="GO" id="GO:0006351">
    <property type="term" value="P:DNA-templated transcription"/>
    <property type="evidence" value="ECO:0007669"/>
    <property type="project" value="TreeGrafter"/>
</dbReference>
<reference evidence="6" key="1">
    <citation type="submission" date="2005-08" db="EMBL/GenBank/DDBJ databases">
        <title>Complete sequence of Dechloromonas aromatica RCB.</title>
        <authorList>
            <person name="Salinero K.K."/>
            <person name="Copeland A."/>
            <person name="Lucas S."/>
            <person name="Lapidus A."/>
            <person name="Barry K."/>
            <person name="Detter J.C."/>
            <person name="Glavina T."/>
            <person name="Hammon N."/>
            <person name="Israni S."/>
            <person name="Pitluck S."/>
            <person name="Di Bartolo G."/>
            <person name="Trong S."/>
            <person name="Schmutz J."/>
            <person name="Larimer F."/>
            <person name="Land M."/>
            <person name="Ivanova N."/>
            <person name="Richardson P."/>
        </authorList>
    </citation>
    <scope>NUCLEOTIDE SEQUENCE</scope>
    <source>
        <strain evidence="6">RCB</strain>
    </source>
</reference>
<dbReference type="AlphaFoldDB" id="Q47C92"/>
<comment type="similarity">
    <text evidence="1">Belongs to the LysR transcriptional regulatory family.</text>
</comment>
<dbReference type="Pfam" id="PF03466">
    <property type="entry name" value="LysR_substrate"/>
    <property type="match status" value="1"/>
</dbReference>
<evidence type="ECO:0000256" key="3">
    <source>
        <dbReference type="ARBA" id="ARBA00023125"/>
    </source>
</evidence>
<dbReference type="PROSITE" id="PS50931">
    <property type="entry name" value="HTH_LYSR"/>
    <property type="match status" value="1"/>
</dbReference>
<dbReference type="InterPro" id="IPR000847">
    <property type="entry name" value="LysR_HTH_N"/>
</dbReference>
<dbReference type="PANTHER" id="PTHR30537">
    <property type="entry name" value="HTH-TYPE TRANSCRIPTIONAL REGULATOR"/>
    <property type="match status" value="1"/>
</dbReference>
<dbReference type="InterPro" id="IPR036390">
    <property type="entry name" value="WH_DNA-bd_sf"/>
</dbReference>
<feature type="domain" description="HTH lysR-type" evidence="5">
    <location>
        <begin position="6"/>
        <end position="63"/>
    </location>
</feature>
<dbReference type="InterPro" id="IPR005119">
    <property type="entry name" value="LysR_subst-bd"/>
</dbReference>
<dbReference type="PRINTS" id="PR00039">
    <property type="entry name" value="HTHLYSR"/>
</dbReference>
<keyword evidence="3" id="KW-0238">DNA-binding</keyword>
<dbReference type="Pfam" id="PF00126">
    <property type="entry name" value="HTH_1"/>
    <property type="match status" value="1"/>
</dbReference>
<dbReference type="Gene3D" id="3.40.190.10">
    <property type="entry name" value="Periplasmic binding protein-like II"/>
    <property type="match status" value="2"/>
</dbReference>
<protein>
    <submittedName>
        <fullName evidence="6">Transcriptional regulator, LysR family</fullName>
    </submittedName>
</protein>
<dbReference type="FunFam" id="1.10.10.10:FF:000038">
    <property type="entry name" value="Glycine cleavage system transcriptional activator"/>
    <property type="match status" value="1"/>
</dbReference>
<gene>
    <name evidence="6" type="ordered locus">Daro_2809</name>
</gene>
<dbReference type="PANTHER" id="PTHR30537:SF26">
    <property type="entry name" value="GLYCINE CLEAVAGE SYSTEM TRANSCRIPTIONAL ACTIVATOR"/>
    <property type="match status" value="1"/>
</dbReference>
<dbReference type="GO" id="GO:0003700">
    <property type="term" value="F:DNA-binding transcription factor activity"/>
    <property type="evidence" value="ECO:0007669"/>
    <property type="project" value="InterPro"/>
</dbReference>
<keyword evidence="2" id="KW-0805">Transcription regulation</keyword>
<sequence>MSYRLPPLAALRAFEAASRHLSFKKAAEELHVTPAAISQQIKALEEYVGFSLFHRLTRALSLTAQAEAMLPKLREGFECLAAALDTTRPPGEGVLTVIAPPSFATRWLVPRLPRFAAEHPEVKLRLSSQNDAVDRPGESKITDEPHDLRTADTSLAIRYGTGDYPGFHVQQLFAPAWVPVCSPRLATAERPLDTPDDLARHVLIHDETIHDDPRPPNWLEWLTRAGVGGFDAERGPRFSNAVLAVEAALDGQGVALALLPLVEADVAAGRLIIPFKLSVPSPYAYFLVMRKVFAGRPSVAAFCDWLMAEVGTTSR</sequence>
<name>Q47C92_DECAR</name>
<dbReference type="KEGG" id="dar:Daro_2809"/>
<dbReference type="STRING" id="159087.Daro_2809"/>
<evidence type="ECO:0000256" key="2">
    <source>
        <dbReference type="ARBA" id="ARBA00023015"/>
    </source>
</evidence>
<dbReference type="OrthoDB" id="9178397at2"/>
<dbReference type="FunFam" id="3.40.190.10:FF:000017">
    <property type="entry name" value="Glycine cleavage system transcriptional activator"/>
    <property type="match status" value="1"/>
</dbReference>
<dbReference type="CDD" id="cd08432">
    <property type="entry name" value="PBP2_GcdR_TrpI_HvrB_AmpR_like"/>
    <property type="match status" value="1"/>
</dbReference>
<dbReference type="InterPro" id="IPR036388">
    <property type="entry name" value="WH-like_DNA-bd_sf"/>
</dbReference>